<evidence type="ECO:0000313" key="2">
    <source>
        <dbReference type="Proteomes" id="UP000641454"/>
    </source>
</evidence>
<accession>A0A923N171</accession>
<proteinExistence type="predicted"/>
<dbReference type="Proteomes" id="UP000641454">
    <property type="component" value="Unassembled WGS sequence"/>
</dbReference>
<dbReference type="RefSeq" id="WP_187019986.1">
    <property type="nucleotide sequence ID" value="NZ_JACRUK010000039.1"/>
</dbReference>
<reference evidence="1 2" key="1">
    <citation type="submission" date="2020-08" db="EMBL/GenBank/DDBJ databases">
        <title>Description of novel Flavobacterium F-392 isolate.</title>
        <authorList>
            <person name="Saticioglu I.B."/>
            <person name="Duman M."/>
            <person name="Altun S."/>
        </authorList>
    </citation>
    <scope>NUCLEOTIDE SEQUENCE [LARGE SCALE GENOMIC DNA]</scope>
    <source>
        <strain evidence="1 2">F-392</strain>
    </source>
</reference>
<comment type="caution">
    <text evidence="1">The sequence shown here is derived from an EMBL/GenBank/DDBJ whole genome shotgun (WGS) entry which is preliminary data.</text>
</comment>
<keyword evidence="2" id="KW-1185">Reference proteome</keyword>
<dbReference type="AlphaFoldDB" id="A0A923N171"/>
<name>A0A923N171_9FLAO</name>
<sequence length="121" mass="13479">MHPKIPHKAVLTLVFLFLFSNCTYRTSLPSKKAVTTLKTNAEPTKTSSKYYADTIHYKHHVFGTDTEGHTVKGSIALEGNDGIGLLIDHKGTKIEVVLDKDNNNKLTATDVQGYEYELTIE</sequence>
<organism evidence="1 2">
    <name type="scientific">Flavobacterium muglaense</name>
    <dbReference type="NCBI Taxonomy" id="2764716"/>
    <lineage>
        <taxon>Bacteria</taxon>
        <taxon>Pseudomonadati</taxon>
        <taxon>Bacteroidota</taxon>
        <taxon>Flavobacteriia</taxon>
        <taxon>Flavobacteriales</taxon>
        <taxon>Flavobacteriaceae</taxon>
        <taxon>Flavobacterium</taxon>
    </lineage>
</organism>
<protein>
    <submittedName>
        <fullName evidence="1">Uncharacterized protein</fullName>
    </submittedName>
</protein>
<evidence type="ECO:0000313" key="1">
    <source>
        <dbReference type="EMBL" id="MBC5845439.1"/>
    </source>
</evidence>
<dbReference type="EMBL" id="JACRUL010000038">
    <property type="protein sequence ID" value="MBC5845439.1"/>
    <property type="molecule type" value="Genomic_DNA"/>
</dbReference>
<gene>
    <name evidence="1" type="ORF">H8R25_13455</name>
</gene>